<organism evidence="1 2">
    <name type="scientific">Caerostris extrusa</name>
    <name type="common">Bark spider</name>
    <name type="synonym">Caerostris bankana</name>
    <dbReference type="NCBI Taxonomy" id="172846"/>
    <lineage>
        <taxon>Eukaryota</taxon>
        <taxon>Metazoa</taxon>
        <taxon>Ecdysozoa</taxon>
        <taxon>Arthropoda</taxon>
        <taxon>Chelicerata</taxon>
        <taxon>Arachnida</taxon>
        <taxon>Araneae</taxon>
        <taxon>Araneomorphae</taxon>
        <taxon>Entelegynae</taxon>
        <taxon>Araneoidea</taxon>
        <taxon>Araneidae</taxon>
        <taxon>Caerostris</taxon>
    </lineage>
</organism>
<dbReference type="EMBL" id="BPLR01002124">
    <property type="protein sequence ID" value="GIX70233.1"/>
    <property type="molecule type" value="Genomic_DNA"/>
</dbReference>
<protein>
    <submittedName>
        <fullName evidence="1">Uncharacterized protein</fullName>
    </submittedName>
</protein>
<dbReference type="AlphaFoldDB" id="A0AAV4MEA0"/>
<proteinExistence type="predicted"/>
<comment type="caution">
    <text evidence="1">The sequence shown here is derived from an EMBL/GenBank/DDBJ whole genome shotgun (WGS) entry which is preliminary data.</text>
</comment>
<reference evidence="1 2" key="1">
    <citation type="submission" date="2021-06" db="EMBL/GenBank/DDBJ databases">
        <title>Caerostris extrusa draft genome.</title>
        <authorList>
            <person name="Kono N."/>
            <person name="Arakawa K."/>
        </authorList>
    </citation>
    <scope>NUCLEOTIDE SEQUENCE [LARGE SCALE GENOMIC DNA]</scope>
</reference>
<accession>A0AAV4MEA0</accession>
<dbReference type="Proteomes" id="UP001054945">
    <property type="component" value="Unassembled WGS sequence"/>
</dbReference>
<keyword evidence="2" id="KW-1185">Reference proteome</keyword>
<evidence type="ECO:0000313" key="2">
    <source>
        <dbReference type="Proteomes" id="UP001054945"/>
    </source>
</evidence>
<gene>
    <name evidence="1" type="ORF">CEXT_529731</name>
</gene>
<name>A0AAV4MEA0_CAEEX</name>
<sequence length="95" mass="10630">MSDSSQSHKAIMSRSDFYGCSAAPIHEDTTTLWIKPDLWNERQNAVIDTGYMSKLGDITGISAEAIKMCQGLIVWRQAPDVPILMFENTAQLLRL</sequence>
<evidence type="ECO:0000313" key="1">
    <source>
        <dbReference type="EMBL" id="GIX70233.1"/>
    </source>
</evidence>